<dbReference type="GO" id="GO:0004601">
    <property type="term" value="F:peroxidase activity"/>
    <property type="evidence" value="ECO:0007669"/>
    <property type="project" value="UniProtKB-KW"/>
</dbReference>
<dbReference type="PANTHER" id="PTHR31356">
    <property type="entry name" value="THYLAKOID LUMENAL 29 KDA PROTEIN, CHLOROPLASTIC-RELATED"/>
    <property type="match status" value="1"/>
</dbReference>
<evidence type="ECO:0000256" key="2">
    <source>
        <dbReference type="ARBA" id="ARBA00005997"/>
    </source>
</evidence>
<feature type="chain" id="PRO_5042318294" description="Peroxidase" evidence="6">
    <location>
        <begin position="21"/>
        <end position="522"/>
    </location>
</feature>
<dbReference type="SUPFAM" id="SSF48113">
    <property type="entry name" value="Heme-dependent peroxidases"/>
    <property type="match status" value="1"/>
</dbReference>
<dbReference type="Gene3D" id="1.10.520.10">
    <property type="match status" value="1"/>
</dbReference>
<feature type="domain" description="Plant heme peroxidase family profile" evidence="7">
    <location>
        <begin position="129"/>
        <end position="211"/>
    </location>
</feature>
<dbReference type="InterPro" id="IPR002016">
    <property type="entry name" value="Haem_peroxidase"/>
</dbReference>
<dbReference type="InterPro" id="IPR010255">
    <property type="entry name" value="Haem_peroxidase_sf"/>
</dbReference>
<reference evidence="8" key="1">
    <citation type="submission" date="2023-10" db="EMBL/GenBank/DDBJ databases">
        <authorList>
            <person name="Hackl T."/>
        </authorList>
    </citation>
    <scope>NUCLEOTIDE SEQUENCE</scope>
</reference>
<evidence type="ECO:0000256" key="6">
    <source>
        <dbReference type="RuleBase" id="RU363051"/>
    </source>
</evidence>
<evidence type="ECO:0000256" key="4">
    <source>
        <dbReference type="ARBA" id="ARBA00022617"/>
    </source>
</evidence>
<dbReference type="EMBL" id="CAUWAG010000012">
    <property type="protein sequence ID" value="CAJ2508892.1"/>
    <property type="molecule type" value="Genomic_DNA"/>
</dbReference>
<evidence type="ECO:0000256" key="3">
    <source>
        <dbReference type="ARBA" id="ARBA00022559"/>
    </source>
</evidence>
<dbReference type="Proteomes" id="UP001295740">
    <property type="component" value="Unassembled WGS sequence"/>
</dbReference>
<dbReference type="InterPro" id="IPR044831">
    <property type="entry name" value="Ccp1-like"/>
</dbReference>
<dbReference type="GO" id="GO:0000302">
    <property type="term" value="P:response to reactive oxygen species"/>
    <property type="evidence" value="ECO:0007669"/>
    <property type="project" value="TreeGrafter"/>
</dbReference>
<dbReference type="EC" id="1.11.1.-" evidence="6"/>
<dbReference type="Pfam" id="PF00141">
    <property type="entry name" value="peroxidase"/>
    <property type="match status" value="1"/>
</dbReference>
<keyword evidence="5 6" id="KW-0560">Oxidoreductase</keyword>
<dbReference type="GO" id="GO:0020037">
    <property type="term" value="F:heme binding"/>
    <property type="evidence" value="ECO:0007669"/>
    <property type="project" value="UniProtKB-UniRule"/>
</dbReference>
<sequence length="522" mass="55408">MMATLTALCFLVVCVPSTGAMFYYPSPAISLLEHILVDNWGAYASNFSAAITPCTNYVTEIGDAAPNSGRTTAAQWLRVGFHDFVTADVAAGTGGLDASIGFETFRDENKGSAFNDSFTFWRPFVNEFVPMADLVALGTVMSVNLCGGKYIPFRPGRVDATGADPTTGVPEPGSSLEETLAQFGRSGFNQADSIGLTACGHTMGSAHHSGFPEVSDNSTLSANNTNGGINFDTSRGAFDPLVVHEYIDGTGNRGGPLVTSFNETSRSDLRLYESDGNATMEELYAQGDGFQDTCVELLSRMLNTVPAQVVLQDAIQPVAIKPVNVTWDIIDEKQLVLSGKIRILDTEAETGRNVTISFSNGYSEVVKVENATGVSIFGVTQYAPFSIDGSKITDASSFTVLTDGLETAAFDIQDRAFIVPGLTEITGNTVFVTIAADANRDDFDASKLTVRVATPITQPLTLGPRMAFSDVQLEAAGGSLGDVRYWSGVVVVDQPVGAVSVRLSYGEEPLDIMLLDAGVAGW</sequence>
<dbReference type="GO" id="GO:0042744">
    <property type="term" value="P:hydrogen peroxide catabolic process"/>
    <property type="evidence" value="ECO:0007669"/>
    <property type="project" value="TreeGrafter"/>
</dbReference>
<evidence type="ECO:0000256" key="1">
    <source>
        <dbReference type="ARBA" id="ARBA00003917"/>
    </source>
</evidence>
<dbReference type="PRINTS" id="PR00459">
    <property type="entry name" value="ASPEROXIDASE"/>
</dbReference>
<name>A0AAI8VR19_9PEZI</name>
<proteinExistence type="inferred from homology"/>
<keyword evidence="6" id="KW-0732">Signal</keyword>
<dbReference type="PANTHER" id="PTHR31356:SF53">
    <property type="entry name" value="HEME PEROXIDASE"/>
    <property type="match status" value="1"/>
</dbReference>
<keyword evidence="4" id="KW-0479">Metal-binding</keyword>
<accession>A0AAI8VR19</accession>
<dbReference type="PRINTS" id="PR00458">
    <property type="entry name" value="PEROXIDASE"/>
</dbReference>
<comment type="similarity">
    <text evidence="2">Belongs to the peroxidase family. Cytochrome c peroxidase subfamily.</text>
</comment>
<dbReference type="GO" id="GO:0034599">
    <property type="term" value="P:cellular response to oxidative stress"/>
    <property type="evidence" value="ECO:0007669"/>
    <property type="project" value="InterPro"/>
</dbReference>
<keyword evidence="4" id="KW-0349">Heme</keyword>
<dbReference type="InterPro" id="IPR002207">
    <property type="entry name" value="Peroxidase_I"/>
</dbReference>
<dbReference type="GO" id="GO:0046872">
    <property type="term" value="F:metal ion binding"/>
    <property type="evidence" value="ECO:0007669"/>
    <property type="project" value="UniProtKB-UniRule"/>
</dbReference>
<protein>
    <recommendedName>
        <fullName evidence="6">Peroxidase</fullName>
        <ecNumber evidence="6">1.11.1.-</ecNumber>
    </recommendedName>
</protein>
<keyword evidence="9" id="KW-1185">Reference proteome</keyword>
<comment type="function">
    <text evidence="1">Destroys radicals which are normally produced within the cells and which are toxic to biological systems.</text>
</comment>
<dbReference type="PROSITE" id="PS50873">
    <property type="entry name" value="PEROXIDASE_4"/>
    <property type="match status" value="1"/>
</dbReference>
<evidence type="ECO:0000313" key="9">
    <source>
        <dbReference type="Proteomes" id="UP001295740"/>
    </source>
</evidence>
<comment type="caution">
    <text evidence="8">The sequence shown here is derived from an EMBL/GenBank/DDBJ whole genome shotgun (WGS) entry which is preliminary data.</text>
</comment>
<feature type="signal peptide" evidence="6">
    <location>
        <begin position="1"/>
        <end position="20"/>
    </location>
</feature>
<gene>
    <name evidence="8" type="ORF">KHLLAP_LOCUS9360</name>
</gene>
<organism evidence="8 9">
    <name type="scientific">Anthostomella pinea</name>
    <dbReference type="NCBI Taxonomy" id="933095"/>
    <lineage>
        <taxon>Eukaryota</taxon>
        <taxon>Fungi</taxon>
        <taxon>Dikarya</taxon>
        <taxon>Ascomycota</taxon>
        <taxon>Pezizomycotina</taxon>
        <taxon>Sordariomycetes</taxon>
        <taxon>Xylariomycetidae</taxon>
        <taxon>Xylariales</taxon>
        <taxon>Xylariaceae</taxon>
        <taxon>Anthostomella</taxon>
    </lineage>
</organism>
<evidence type="ECO:0000256" key="5">
    <source>
        <dbReference type="ARBA" id="ARBA00023002"/>
    </source>
</evidence>
<keyword evidence="3 6" id="KW-0575">Peroxidase</keyword>
<keyword evidence="4" id="KW-0408">Iron</keyword>
<evidence type="ECO:0000313" key="8">
    <source>
        <dbReference type="EMBL" id="CAJ2508892.1"/>
    </source>
</evidence>
<dbReference type="AlphaFoldDB" id="A0AAI8VR19"/>
<evidence type="ECO:0000259" key="7">
    <source>
        <dbReference type="PROSITE" id="PS50873"/>
    </source>
</evidence>